<name>A0A4Q9N2X8_9APHY</name>
<evidence type="ECO:0000256" key="2">
    <source>
        <dbReference type="ARBA" id="ARBA00022664"/>
    </source>
</evidence>
<dbReference type="InterPro" id="IPR035979">
    <property type="entry name" value="RBD_domain_sf"/>
</dbReference>
<keyword evidence="3" id="KW-0677">Repeat</keyword>
<feature type="compositionally biased region" description="Low complexity" evidence="8">
    <location>
        <begin position="449"/>
        <end position="461"/>
    </location>
</feature>
<feature type="domain" description="CCHC-type" evidence="10">
    <location>
        <begin position="200"/>
        <end position="215"/>
    </location>
</feature>
<dbReference type="SMART" id="SM00360">
    <property type="entry name" value="RRM"/>
    <property type="match status" value="1"/>
</dbReference>
<dbReference type="SUPFAM" id="SSF54928">
    <property type="entry name" value="RNA-binding domain, RBD"/>
    <property type="match status" value="1"/>
</dbReference>
<dbReference type="GO" id="GO:0003729">
    <property type="term" value="F:mRNA binding"/>
    <property type="evidence" value="ECO:0007669"/>
    <property type="project" value="TreeGrafter"/>
</dbReference>
<dbReference type="EMBL" id="ML143387">
    <property type="protein sequence ID" value="TBU34890.1"/>
    <property type="molecule type" value="Genomic_DNA"/>
</dbReference>
<dbReference type="InterPro" id="IPR050374">
    <property type="entry name" value="RRT5_SRSF_SR"/>
</dbReference>
<keyword evidence="5" id="KW-0539">Nucleus</keyword>
<dbReference type="CDD" id="cd00590">
    <property type="entry name" value="RRM_SF"/>
    <property type="match status" value="1"/>
</dbReference>
<dbReference type="Gene3D" id="4.10.60.10">
    <property type="entry name" value="Zinc finger, CCHC-type"/>
    <property type="match status" value="1"/>
</dbReference>
<proteinExistence type="predicted"/>
<feature type="region of interest" description="Disordered" evidence="8">
    <location>
        <begin position="219"/>
        <end position="503"/>
    </location>
</feature>
<organism evidence="11">
    <name type="scientific">Dichomitus squalens</name>
    <dbReference type="NCBI Taxonomy" id="114155"/>
    <lineage>
        <taxon>Eukaryota</taxon>
        <taxon>Fungi</taxon>
        <taxon>Dikarya</taxon>
        <taxon>Basidiomycota</taxon>
        <taxon>Agaricomycotina</taxon>
        <taxon>Agaricomycetes</taxon>
        <taxon>Polyporales</taxon>
        <taxon>Polyporaceae</taxon>
        <taxon>Dichomitus</taxon>
    </lineage>
</organism>
<dbReference type="GO" id="GO:0006397">
    <property type="term" value="P:mRNA processing"/>
    <property type="evidence" value="ECO:0007669"/>
    <property type="project" value="UniProtKB-KW"/>
</dbReference>
<protein>
    <recommendedName>
        <fullName evidence="12">RNA-binding domain-containing protein</fullName>
    </recommendedName>
</protein>
<feature type="compositionally biased region" description="Basic and acidic residues" evidence="8">
    <location>
        <begin position="10"/>
        <end position="21"/>
    </location>
</feature>
<evidence type="ECO:0000256" key="6">
    <source>
        <dbReference type="PROSITE-ProRule" id="PRU00047"/>
    </source>
</evidence>
<evidence type="ECO:0000256" key="8">
    <source>
        <dbReference type="SAM" id="MobiDB-lite"/>
    </source>
</evidence>
<dbReference type="GO" id="GO:0005737">
    <property type="term" value="C:cytoplasm"/>
    <property type="evidence" value="ECO:0007669"/>
    <property type="project" value="TreeGrafter"/>
</dbReference>
<dbReference type="PROSITE" id="PS50102">
    <property type="entry name" value="RRM"/>
    <property type="match status" value="1"/>
</dbReference>
<feature type="compositionally biased region" description="Basic and acidic residues" evidence="8">
    <location>
        <begin position="347"/>
        <end position="356"/>
    </location>
</feature>
<evidence type="ECO:0000256" key="3">
    <source>
        <dbReference type="ARBA" id="ARBA00022737"/>
    </source>
</evidence>
<sequence length="503" mass="54539">MAASPLAAHTDSERAPVKHSDSWNPMDDSARDHMGPGGDLDLNGGAPPADDRAVPGAEGAEYPAPGSVNGNGTDSGDATARSDAAQRGEKIVKDPQGFVTWQPSSANGLAASATLNKVYIGGLPEHTRKEDLESCFGKIGNIVNIELKVGYGFVEFDSREAAEESVAKYHEGYFMGNKIRVEISHGGGRTAKYSGDPGACFKCGQMGHWARECPNHLATGRRPSHLGSEPPLIDRLTAARDYPPPLRDYPYRGDYPRYPPPGDPRYYDYPPPPRRDGFYGRPPSPPRDYRDYPPPPIRSARDYDDFRMRGAPPPPARLDSRGYYPEGEAVPPPGYPPRGYPPPPPRDYYDRYDRRTGAPPDRYGTYPAPASVRPRTPPGAPPARAARDDYDRPPVRDYPPAETRGRAASPARYADYPPPRTGSVEAPRYRRRSQSPPARSTSGAPYEPAGYTSTGGATYNGSSGGYGTNGYSNGAPARSSGGTRDYPPPRSREVEPAGGYRRS</sequence>
<accession>A0A4Q9N2X8</accession>
<dbReference type="PROSITE" id="PS50158">
    <property type="entry name" value="ZF_CCHC"/>
    <property type="match status" value="1"/>
</dbReference>
<dbReference type="AlphaFoldDB" id="A0A4Q9N2X8"/>
<keyword evidence="6" id="KW-0862">Zinc</keyword>
<feature type="domain" description="RRM" evidence="9">
    <location>
        <begin position="116"/>
        <end position="186"/>
    </location>
</feature>
<keyword evidence="6" id="KW-0479">Metal-binding</keyword>
<evidence type="ECO:0000313" key="11">
    <source>
        <dbReference type="EMBL" id="TBU34890.1"/>
    </source>
</evidence>
<evidence type="ECO:0008006" key="12">
    <source>
        <dbReference type="Google" id="ProtNLM"/>
    </source>
</evidence>
<keyword evidence="2" id="KW-0507">mRNA processing</keyword>
<comment type="subcellular location">
    <subcellularLocation>
        <location evidence="1">Nucleus</location>
    </subcellularLocation>
</comment>
<dbReference type="Gene3D" id="3.30.70.330">
    <property type="match status" value="1"/>
</dbReference>
<reference evidence="11" key="1">
    <citation type="submission" date="2019-01" db="EMBL/GenBank/DDBJ databases">
        <title>Draft genome sequences of three monokaryotic isolates of the white-rot basidiomycete fungus Dichomitus squalens.</title>
        <authorList>
            <consortium name="DOE Joint Genome Institute"/>
            <person name="Lopez S.C."/>
            <person name="Andreopoulos B."/>
            <person name="Pangilinan J."/>
            <person name="Lipzen A."/>
            <person name="Riley R."/>
            <person name="Ahrendt S."/>
            <person name="Ng V."/>
            <person name="Barry K."/>
            <person name="Daum C."/>
            <person name="Grigoriev I.V."/>
            <person name="Hilden K.S."/>
            <person name="Makela M.R."/>
            <person name="de Vries R.P."/>
        </authorList>
    </citation>
    <scope>NUCLEOTIDE SEQUENCE [LARGE SCALE GENOMIC DNA]</scope>
    <source>
        <strain evidence="11">OM18370.1</strain>
    </source>
</reference>
<dbReference type="Pfam" id="PF00076">
    <property type="entry name" value="RRM_1"/>
    <property type="match status" value="1"/>
</dbReference>
<feature type="compositionally biased region" description="Basic and acidic residues" evidence="8">
    <location>
        <begin position="385"/>
        <end position="395"/>
    </location>
</feature>
<dbReference type="GO" id="GO:0005634">
    <property type="term" value="C:nucleus"/>
    <property type="evidence" value="ECO:0007669"/>
    <property type="project" value="UniProtKB-SubCell"/>
</dbReference>
<evidence type="ECO:0000256" key="5">
    <source>
        <dbReference type="ARBA" id="ARBA00023242"/>
    </source>
</evidence>
<feature type="compositionally biased region" description="Pro residues" evidence="8">
    <location>
        <begin position="330"/>
        <end position="346"/>
    </location>
</feature>
<dbReference type="InterPro" id="IPR000504">
    <property type="entry name" value="RRM_dom"/>
</dbReference>
<evidence type="ECO:0000259" key="10">
    <source>
        <dbReference type="PROSITE" id="PS50158"/>
    </source>
</evidence>
<feature type="region of interest" description="Disordered" evidence="8">
    <location>
        <begin position="1"/>
        <end position="87"/>
    </location>
</feature>
<dbReference type="OrthoDB" id="1099063at2759"/>
<dbReference type="Proteomes" id="UP000292957">
    <property type="component" value="Unassembled WGS sequence"/>
</dbReference>
<dbReference type="GO" id="GO:0008270">
    <property type="term" value="F:zinc ion binding"/>
    <property type="evidence" value="ECO:0007669"/>
    <property type="project" value="UniProtKB-KW"/>
</dbReference>
<keyword evidence="4 7" id="KW-0694">RNA-binding</keyword>
<dbReference type="SMART" id="SM00343">
    <property type="entry name" value="ZnF_C2HC"/>
    <property type="match status" value="1"/>
</dbReference>
<keyword evidence="6" id="KW-0863">Zinc-finger</keyword>
<dbReference type="InterPro" id="IPR001878">
    <property type="entry name" value="Znf_CCHC"/>
</dbReference>
<dbReference type="InterPro" id="IPR012677">
    <property type="entry name" value="Nucleotide-bd_a/b_plait_sf"/>
</dbReference>
<gene>
    <name evidence="11" type="ORF">BD311DRAFT_681044</name>
</gene>
<evidence type="ECO:0000256" key="4">
    <source>
        <dbReference type="ARBA" id="ARBA00022884"/>
    </source>
</evidence>
<feature type="compositionally biased region" description="Pro residues" evidence="8">
    <location>
        <begin position="282"/>
        <end position="297"/>
    </location>
</feature>
<evidence type="ECO:0000256" key="1">
    <source>
        <dbReference type="ARBA" id="ARBA00004123"/>
    </source>
</evidence>
<feature type="compositionally biased region" description="Polar residues" evidence="8">
    <location>
        <begin position="434"/>
        <end position="443"/>
    </location>
</feature>
<feature type="compositionally biased region" description="Basic and acidic residues" evidence="8">
    <location>
        <begin position="299"/>
        <end position="308"/>
    </location>
</feature>
<dbReference type="Pfam" id="PF00098">
    <property type="entry name" value="zf-CCHC"/>
    <property type="match status" value="1"/>
</dbReference>
<dbReference type="PANTHER" id="PTHR23003:SF62">
    <property type="entry name" value="SERINE_ARGININE (SR)-TYPE SHUTTLING MRNA BINDING PROTEIN NPL3"/>
    <property type="match status" value="1"/>
</dbReference>
<evidence type="ECO:0000259" key="9">
    <source>
        <dbReference type="PROSITE" id="PS50102"/>
    </source>
</evidence>
<evidence type="ECO:0000256" key="7">
    <source>
        <dbReference type="PROSITE-ProRule" id="PRU00176"/>
    </source>
</evidence>
<dbReference type="PANTHER" id="PTHR23003">
    <property type="entry name" value="RNA RECOGNITION MOTIF RRM DOMAIN CONTAINING PROTEIN"/>
    <property type="match status" value="1"/>
</dbReference>